<reference evidence="7" key="1">
    <citation type="submission" date="2016-09" db="EMBL/GenBank/DDBJ databases">
        <authorList>
            <person name="Gulvik C.A."/>
        </authorList>
    </citation>
    <scope>NUCLEOTIDE SEQUENCE [LARGE SCALE GENOMIC DNA]</scope>
    <source>
        <strain evidence="7">LMG 26306</strain>
    </source>
</reference>
<dbReference type="Gene3D" id="1.10.10.10">
    <property type="entry name" value="Winged helix-like DNA-binding domain superfamily/Winged helix DNA-binding domain"/>
    <property type="match status" value="1"/>
</dbReference>
<proteinExistence type="predicted"/>
<feature type="domain" description="SIS" evidence="4">
    <location>
        <begin position="128"/>
        <end position="248"/>
    </location>
</feature>
<dbReference type="InterPro" id="IPR001347">
    <property type="entry name" value="SIS_dom"/>
</dbReference>
<dbReference type="CDD" id="cd05013">
    <property type="entry name" value="SIS_RpiR"/>
    <property type="match status" value="1"/>
</dbReference>
<evidence type="ECO:0000256" key="1">
    <source>
        <dbReference type="ARBA" id="ARBA00023015"/>
    </source>
</evidence>
<keyword evidence="2" id="KW-0238">DNA-binding</keyword>
<dbReference type="OrthoDB" id="3684496at2"/>
<dbReference type="SUPFAM" id="SSF53697">
    <property type="entry name" value="SIS domain"/>
    <property type="match status" value="1"/>
</dbReference>
<protein>
    <submittedName>
        <fullName evidence="6">RpiR family transcriptional regulator</fullName>
    </submittedName>
</protein>
<evidence type="ECO:0000259" key="5">
    <source>
        <dbReference type="Pfam" id="PF01418"/>
    </source>
</evidence>
<dbReference type="Proteomes" id="UP000094764">
    <property type="component" value="Unassembled WGS sequence"/>
</dbReference>
<keyword evidence="7" id="KW-1185">Reference proteome</keyword>
<feature type="domain" description="HTH rpiR-type" evidence="5">
    <location>
        <begin position="2"/>
        <end position="74"/>
    </location>
</feature>
<dbReference type="InterPro" id="IPR000281">
    <property type="entry name" value="HTH_RpiR"/>
</dbReference>
<dbReference type="InterPro" id="IPR035472">
    <property type="entry name" value="RpiR-like_SIS"/>
</dbReference>
<dbReference type="GO" id="GO:0003700">
    <property type="term" value="F:DNA-binding transcription factor activity"/>
    <property type="evidence" value="ECO:0007669"/>
    <property type="project" value="InterPro"/>
</dbReference>
<dbReference type="PANTHER" id="PTHR30514:SF10">
    <property type="entry name" value="MURR_RPIR FAMILY TRANSCRIPTIONAL REGULATOR"/>
    <property type="match status" value="1"/>
</dbReference>
<dbReference type="GO" id="GO:0003677">
    <property type="term" value="F:DNA binding"/>
    <property type="evidence" value="ECO:0007669"/>
    <property type="project" value="UniProtKB-KW"/>
</dbReference>
<evidence type="ECO:0000256" key="3">
    <source>
        <dbReference type="ARBA" id="ARBA00023163"/>
    </source>
</evidence>
<organism evidence="6 7">
    <name type="scientific">Enterococcus quebecensis</name>
    <dbReference type="NCBI Taxonomy" id="903983"/>
    <lineage>
        <taxon>Bacteria</taxon>
        <taxon>Bacillati</taxon>
        <taxon>Bacillota</taxon>
        <taxon>Bacilli</taxon>
        <taxon>Lactobacillales</taxon>
        <taxon>Enterococcaceae</taxon>
        <taxon>Enterococcus</taxon>
    </lineage>
</organism>
<name>A0A1E5H2R5_9ENTE</name>
<dbReference type="Pfam" id="PF01380">
    <property type="entry name" value="SIS"/>
    <property type="match status" value="1"/>
</dbReference>
<dbReference type="PANTHER" id="PTHR30514">
    <property type="entry name" value="GLUCOKINASE"/>
    <property type="match status" value="1"/>
</dbReference>
<dbReference type="STRING" id="903983.BCR23_00945"/>
<dbReference type="InterPro" id="IPR046348">
    <property type="entry name" value="SIS_dom_sf"/>
</dbReference>
<dbReference type="InterPro" id="IPR047640">
    <property type="entry name" value="RpiR-like"/>
</dbReference>
<dbReference type="AlphaFoldDB" id="A0A1E5H2R5"/>
<evidence type="ECO:0000313" key="7">
    <source>
        <dbReference type="Proteomes" id="UP000094764"/>
    </source>
</evidence>
<evidence type="ECO:0000256" key="2">
    <source>
        <dbReference type="ARBA" id="ARBA00023125"/>
    </source>
</evidence>
<dbReference type="SUPFAM" id="SSF46689">
    <property type="entry name" value="Homeodomain-like"/>
    <property type="match status" value="1"/>
</dbReference>
<gene>
    <name evidence="6" type="ORF">BCR23_00945</name>
</gene>
<evidence type="ECO:0000313" key="6">
    <source>
        <dbReference type="EMBL" id="OEG19287.1"/>
    </source>
</evidence>
<sequence>MNLILKLKNLDKLTTSEEVLVTYILDFPEKVIHFSPKELAEHSYVSISTIYRLINKLDLDGLNELKLSLVNYLNEHTTEQIINIDYPISAEDNHYAMTRKLKTVYDQTVQSTIDTSNFDRMSFNGELLNKAEFIDIYAASANIYFAQNFQFQMQEIGKRINVPIDDYMQNLSAANSTPEHLAIVVSYEGRSSSVKKILETLKKNKSKILLITSKNSPLLNETFDGVFLFSSLENHYNKISSFSTRLSLMYIFDSLYLSFFNQDYEKNLAYKLENYQKMNPNLI</sequence>
<dbReference type="InterPro" id="IPR036388">
    <property type="entry name" value="WH-like_DNA-bd_sf"/>
</dbReference>
<dbReference type="InterPro" id="IPR009057">
    <property type="entry name" value="Homeodomain-like_sf"/>
</dbReference>
<keyword evidence="3" id="KW-0804">Transcription</keyword>
<dbReference type="Gene3D" id="3.40.50.10490">
    <property type="entry name" value="Glucose-6-phosphate isomerase like protein, domain 1"/>
    <property type="match status" value="1"/>
</dbReference>
<dbReference type="RefSeq" id="WP_069633629.1">
    <property type="nucleotide sequence ID" value="NZ_JXKZ01000001.1"/>
</dbReference>
<dbReference type="GO" id="GO:0097367">
    <property type="term" value="F:carbohydrate derivative binding"/>
    <property type="evidence" value="ECO:0007669"/>
    <property type="project" value="InterPro"/>
</dbReference>
<keyword evidence="1" id="KW-0805">Transcription regulation</keyword>
<dbReference type="EMBL" id="MIKB01000001">
    <property type="protein sequence ID" value="OEG19287.1"/>
    <property type="molecule type" value="Genomic_DNA"/>
</dbReference>
<dbReference type="GO" id="GO:1901135">
    <property type="term" value="P:carbohydrate derivative metabolic process"/>
    <property type="evidence" value="ECO:0007669"/>
    <property type="project" value="InterPro"/>
</dbReference>
<comment type="caution">
    <text evidence="6">The sequence shown here is derived from an EMBL/GenBank/DDBJ whole genome shotgun (WGS) entry which is preliminary data.</text>
</comment>
<accession>A0A1E5H2R5</accession>
<dbReference type="Pfam" id="PF01418">
    <property type="entry name" value="HTH_6"/>
    <property type="match status" value="1"/>
</dbReference>
<evidence type="ECO:0000259" key="4">
    <source>
        <dbReference type="Pfam" id="PF01380"/>
    </source>
</evidence>